<dbReference type="PROSITE" id="PS50968">
    <property type="entry name" value="BIOTINYL_LIPOYL"/>
    <property type="match status" value="1"/>
</dbReference>
<dbReference type="PANTHER" id="PTHR43416">
    <property type="entry name" value="DIHYDROLIPOYLLYSINE-RESIDUE SUCCINYLTRANSFERASE COMPONENT OF 2-OXOGLUTARATE DEHYDROGENASE COMPLEX, MITOCHONDRIAL-RELATED"/>
    <property type="match status" value="1"/>
</dbReference>
<dbReference type="Proteomes" id="UP000292302">
    <property type="component" value="Unassembled WGS sequence"/>
</dbReference>
<dbReference type="PROSITE" id="PS51826">
    <property type="entry name" value="PSBD"/>
    <property type="match status" value="1"/>
</dbReference>
<gene>
    <name evidence="14" type="ORF">DNK06_22370</name>
</gene>
<dbReference type="InterPro" id="IPR036625">
    <property type="entry name" value="E3-bd_dom_sf"/>
</dbReference>
<dbReference type="GO" id="GO:0045252">
    <property type="term" value="C:oxoglutarate dehydrogenase complex"/>
    <property type="evidence" value="ECO:0007669"/>
    <property type="project" value="UniProtKB-UniRule"/>
</dbReference>
<dbReference type="InterPro" id="IPR001078">
    <property type="entry name" value="2-oxoacid_DH_actylTfrase"/>
</dbReference>
<keyword evidence="6 11" id="KW-0816">Tricarboxylic acid cycle</keyword>
<dbReference type="InterPro" id="IPR000089">
    <property type="entry name" value="Biotin_lipoyl"/>
</dbReference>
<keyword evidence="8 11" id="KW-0450">Lipoyl</keyword>
<dbReference type="PANTHER" id="PTHR43416:SF5">
    <property type="entry name" value="DIHYDROLIPOYLLYSINE-RESIDUE SUCCINYLTRANSFERASE COMPONENT OF 2-OXOGLUTARATE DEHYDROGENASE COMPLEX, MITOCHONDRIAL"/>
    <property type="match status" value="1"/>
</dbReference>
<dbReference type="NCBIfam" id="NF004309">
    <property type="entry name" value="PRK05704.1"/>
    <property type="match status" value="1"/>
</dbReference>
<comment type="cofactor">
    <cofactor evidence="11">
        <name>(R)-lipoate</name>
        <dbReference type="ChEBI" id="CHEBI:83088"/>
    </cofactor>
    <text evidence="11">Binds 1 lipoyl cofactor covalently.</text>
</comment>
<keyword evidence="7 11" id="KW-0808">Transferase</keyword>
<comment type="caution">
    <text evidence="14">The sequence shown here is derived from an EMBL/GenBank/DDBJ whole genome shotgun (WGS) entry which is preliminary data.</text>
</comment>
<evidence type="ECO:0000256" key="5">
    <source>
        <dbReference type="ARBA" id="ARBA00019511"/>
    </source>
</evidence>
<dbReference type="GO" id="GO:0006099">
    <property type="term" value="P:tricarboxylic acid cycle"/>
    <property type="evidence" value="ECO:0007669"/>
    <property type="project" value="UniProtKB-UniRule"/>
</dbReference>
<evidence type="ECO:0000256" key="8">
    <source>
        <dbReference type="ARBA" id="ARBA00022823"/>
    </source>
</evidence>
<dbReference type="Pfam" id="PF02817">
    <property type="entry name" value="E3_binding"/>
    <property type="match status" value="1"/>
</dbReference>
<accession>A0A4Q9QH55</accession>
<dbReference type="SUPFAM" id="SSF51230">
    <property type="entry name" value="Single hybrid motif"/>
    <property type="match status" value="1"/>
</dbReference>
<evidence type="ECO:0000256" key="6">
    <source>
        <dbReference type="ARBA" id="ARBA00022532"/>
    </source>
</evidence>
<evidence type="ECO:0000256" key="3">
    <source>
        <dbReference type="ARBA" id="ARBA00007317"/>
    </source>
</evidence>
<dbReference type="RefSeq" id="WP_131182200.1">
    <property type="nucleotide sequence ID" value="NZ_QJUI01000027.1"/>
</dbReference>
<name>A0A4Q9QH55_9GAMM</name>
<dbReference type="AlphaFoldDB" id="A0A4Q9QH55"/>
<keyword evidence="9 11" id="KW-0012">Acyltransferase</keyword>
<dbReference type="PROSITE" id="PS00189">
    <property type="entry name" value="LIPOYL"/>
    <property type="match status" value="1"/>
</dbReference>
<dbReference type="GO" id="GO:0004149">
    <property type="term" value="F:dihydrolipoyllysine-residue succinyltransferase activity"/>
    <property type="evidence" value="ECO:0007669"/>
    <property type="project" value="UniProtKB-UniRule"/>
</dbReference>
<proteinExistence type="inferred from homology"/>
<evidence type="ECO:0000256" key="7">
    <source>
        <dbReference type="ARBA" id="ARBA00022679"/>
    </source>
</evidence>
<comment type="similarity">
    <text evidence="3 11">Belongs to the 2-oxoacid dehydrogenase family.</text>
</comment>
<dbReference type="Gene3D" id="4.10.320.10">
    <property type="entry name" value="E3-binding domain"/>
    <property type="match status" value="1"/>
</dbReference>
<dbReference type="SUPFAM" id="SSF52777">
    <property type="entry name" value="CoA-dependent acyltransferases"/>
    <property type="match status" value="1"/>
</dbReference>
<evidence type="ECO:0000256" key="10">
    <source>
        <dbReference type="ARBA" id="ARBA00052761"/>
    </source>
</evidence>
<dbReference type="Gene3D" id="2.40.50.100">
    <property type="match status" value="1"/>
</dbReference>
<reference evidence="14 15" key="1">
    <citation type="submission" date="2018-06" db="EMBL/GenBank/DDBJ databases">
        <title>Three novel Pseudomonas species isolated from symptomatic oak.</title>
        <authorList>
            <person name="Bueno-Gonzalez V."/>
            <person name="Brady C."/>
        </authorList>
    </citation>
    <scope>NUCLEOTIDE SEQUENCE [LARGE SCALE GENOMIC DNA]</scope>
    <source>
        <strain evidence="14 15">P9A</strain>
    </source>
</reference>
<dbReference type="InterPro" id="IPR006255">
    <property type="entry name" value="SucB"/>
</dbReference>
<evidence type="ECO:0000259" key="12">
    <source>
        <dbReference type="PROSITE" id="PS50968"/>
    </source>
</evidence>
<comment type="function">
    <text evidence="1 11">E2 component of the 2-oxoglutarate dehydrogenase (OGDH) complex which catalyzes the second step in the conversion of 2-oxoglutarate to succinyl-CoA and CO(2).</text>
</comment>
<dbReference type="Gene3D" id="3.30.559.10">
    <property type="entry name" value="Chloramphenicol acetyltransferase-like domain"/>
    <property type="match status" value="1"/>
</dbReference>
<evidence type="ECO:0000259" key="13">
    <source>
        <dbReference type="PROSITE" id="PS51826"/>
    </source>
</evidence>
<dbReference type="OrthoDB" id="9805770at2"/>
<dbReference type="Pfam" id="PF00364">
    <property type="entry name" value="Biotin_lipoyl"/>
    <property type="match status" value="1"/>
</dbReference>
<dbReference type="GO" id="GO:0033512">
    <property type="term" value="P:L-lysine catabolic process to acetyl-CoA via saccharopine"/>
    <property type="evidence" value="ECO:0007669"/>
    <property type="project" value="UniProtKB-UniRule"/>
</dbReference>
<comment type="catalytic activity">
    <reaction evidence="10 11">
        <text>N(6)-[(R)-dihydrolipoyl]-L-lysyl-[protein] + succinyl-CoA = N(6)-[(R)-S(8)-succinyldihydrolipoyl]-L-lysyl-[protein] + CoA</text>
        <dbReference type="Rhea" id="RHEA:15213"/>
        <dbReference type="Rhea" id="RHEA-COMP:10475"/>
        <dbReference type="Rhea" id="RHEA-COMP:20092"/>
        <dbReference type="ChEBI" id="CHEBI:57287"/>
        <dbReference type="ChEBI" id="CHEBI:57292"/>
        <dbReference type="ChEBI" id="CHEBI:83100"/>
        <dbReference type="ChEBI" id="CHEBI:83120"/>
        <dbReference type="EC" id="2.3.1.61"/>
    </reaction>
</comment>
<dbReference type="EC" id="2.3.1.61" evidence="4 11"/>
<dbReference type="SUPFAM" id="SSF47005">
    <property type="entry name" value="Peripheral subunit-binding domain of 2-oxo acid dehydrogenase complex"/>
    <property type="match status" value="1"/>
</dbReference>
<dbReference type="CDD" id="cd06849">
    <property type="entry name" value="lipoyl_domain"/>
    <property type="match status" value="1"/>
</dbReference>
<dbReference type="FunFam" id="3.30.559.10:FF:000007">
    <property type="entry name" value="Dihydrolipoamide acetyltransferase component of pyruvate dehydrogenase complex"/>
    <property type="match status" value="1"/>
</dbReference>
<evidence type="ECO:0000256" key="1">
    <source>
        <dbReference type="ARBA" id="ARBA00004052"/>
    </source>
</evidence>
<dbReference type="Pfam" id="PF00198">
    <property type="entry name" value="2-oxoacid_dh"/>
    <property type="match status" value="1"/>
</dbReference>
<dbReference type="InterPro" id="IPR003016">
    <property type="entry name" value="2-oxoA_DH_lipoyl-BS"/>
</dbReference>
<evidence type="ECO:0000256" key="11">
    <source>
        <dbReference type="RuleBase" id="RU361138"/>
    </source>
</evidence>
<dbReference type="InterPro" id="IPR050537">
    <property type="entry name" value="2-oxoacid_dehydrogenase"/>
</dbReference>
<evidence type="ECO:0000256" key="2">
    <source>
        <dbReference type="ARBA" id="ARBA00005145"/>
    </source>
</evidence>
<dbReference type="EMBL" id="QJUI01000027">
    <property type="protein sequence ID" value="TBU72305.1"/>
    <property type="molecule type" value="Genomic_DNA"/>
</dbReference>
<protein>
    <recommendedName>
        <fullName evidence="5 11">Dihydrolipoyllysine-residue succinyltransferase component of 2-oxoglutarate dehydrogenase complex</fullName>
        <ecNumber evidence="4 11">2.3.1.61</ecNumber>
    </recommendedName>
    <alternativeName>
        <fullName evidence="11">2-oxoglutarate dehydrogenase complex component E2</fullName>
    </alternativeName>
</protein>
<feature type="domain" description="Peripheral subunit-binding (PSBD)" evidence="13">
    <location>
        <begin position="109"/>
        <end position="146"/>
    </location>
</feature>
<evidence type="ECO:0000256" key="4">
    <source>
        <dbReference type="ARBA" id="ARBA00012945"/>
    </source>
</evidence>
<dbReference type="InterPro" id="IPR023213">
    <property type="entry name" value="CAT-like_dom_sf"/>
</dbReference>
<dbReference type="UniPathway" id="UPA00868">
    <property type="reaction ID" value="UER00840"/>
</dbReference>
<evidence type="ECO:0000313" key="14">
    <source>
        <dbReference type="EMBL" id="TBU72305.1"/>
    </source>
</evidence>
<dbReference type="InterPro" id="IPR011053">
    <property type="entry name" value="Single_hybrid_motif"/>
</dbReference>
<evidence type="ECO:0000313" key="15">
    <source>
        <dbReference type="Proteomes" id="UP000292302"/>
    </source>
</evidence>
<comment type="pathway">
    <text evidence="2 11">Amino-acid degradation; L-lysine degradation via saccharopine pathway; glutaryl-CoA from L-lysine: step 6/6.</text>
</comment>
<sequence length="405" mass="42429">MAIEIKAPTFPESVADGTVATWHKKPGDAVKRDELIVDIETDKVVIEVLAEADGVIAEIVKNEGDTVLSNEVLGKLTEGGAAAPAAAPAQAAAAPAQAAAPAAAGDDQILSPAARKLAEENGIDPNSISGSGKGGRVTKEDVVAAVEAKKNAPAAKPAAAAAAAPVVAAAGDRTEKRVPMTRVRATVARRLVEAQSNMAMLTTFNEVDMSEIMALRSKYKDQFEKTHNGTRLGFMSFFVKAATEALKRLPAVNASIDGNDIVYHGYQDIGVAVSSDRGLVVPVLRNAESMGLADIEAGIAAYGKKARDGKLSIEEMTGGTFTITNGGTFGSMMSTPIVNPPQAAILGMHNIIQRPVAVNGQVVIRPMMYLALSYDHRLIDGKEAVTFLVTIKNLLEDPARLLLDI</sequence>
<feature type="domain" description="Lipoyl-binding" evidence="12">
    <location>
        <begin position="2"/>
        <end position="77"/>
    </location>
</feature>
<dbReference type="NCBIfam" id="TIGR01347">
    <property type="entry name" value="sucB"/>
    <property type="match status" value="1"/>
</dbReference>
<dbReference type="InterPro" id="IPR004167">
    <property type="entry name" value="PSBD"/>
</dbReference>
<keyword evidence="15" id="KW-1185">Reference proteome</keyword>
<dbReference type="GO" id="GO:0005829">
    <property type="term" value="C:cytosol"/>
    <property type="evidence" value="ECO:0007669"/>
    <property type="project" value="TreeGrafter"/>
</dbReference>
<organism evidence="14 15">
    <name type="scientific">Phytopseudomonas daroniae</name>
    <dbReference type="NCBI Taxonomy" id="2487519"/>
    <lineage>
        <taxon>Bacteria</taxon>
        <taxon>Pseudomonadati</taxon>
        <taxon>Pseudomonadota</taxon>
        <taxon>Gammaproteobacteria</taxon>
        <taxon>Pseudomonadales</taxon>
        <taxon>Pseudomonadaceae</taxon>
        <taxon>Phytopseudomonas</taxon>
    </lineage>
</organism>
<evidence type="ECO:0000256" key="9">
    <source>
        <dbReference type="ARBA" id="ARBA00023315"/>
    </source>
</evidence>